<evidence type="ECO:0000259" key="12">
    <source>
        <dbReference type="PROSITE" id="PS50109"/>
    </source>
</evidence>
<feature type="domain" description="Histidine kinase" evidence="12">
    <location>
        <begin position="253"/>
        <end position="470"/>
    </location>
</feature>
<dbReference type="Gene3D" id="1.10.287.130">
    <property type="match status" value="1"/>
</dbReference>
<keyword evidence="9" id="KW-0902">Two-component regulatory system</keyword>
<evidence type="ECO:0000256" key="3">
    <source>
        <dbReference type="ARBA" id="ARBA00012438"/>
    </source>
</evidence>
<evidence type="ECO:0000256" key="5">
    <source>
        <dbReference type="ARBA" id="ARBA00022679"/>
    </source>
</evidence>
<evidence type="ECO:0000256" key="7">
    <source>
        <dbReference type="ARBA" id="ARBA00022777"/>
    </source>
</evidence>
<comment type="caution">
    <text evidence="14">The sequence shown here is derived from an EMBL/GenBank/DDBJ whole genome shotgun (WGS) entry which is preliminary data.</text>
</comment>
<dbReference type="PANTHER" id="PTHR45436">
    <property type="entry name" value="SENSOR HISTIDINE KINASE YKOH"/>
    <property type="match status" value="1"/>
</dbReference>
<feature type="domain" description="HAMP" evidence="13">
    <location>
        <begin position="193"/>
        <end position="245"/>
    </location>
</feature>
<evidence type="ECO:0000256" key="4">
    <source>
        <dbReference type="ARBA" id="ARBA00022553"/>
    </source>
</evidence>
<dbReference type="GO" id="GO:0005886">
    <property type="term" value="C:plasma membrane"/>
    <property type="evidence" value="ECO:0007669"/>
    <property type="project" value="TreeGrafter"/>
</dbReference>
<dbReference type="CDD" id="cd00082">
    <property type="entry name" value="HisKA"/>
    <property type="match status" value="1"/>
</dbReference>
<dbReference type="InterPro" id="IPR036890">
    <property type="entry name" value="HATPase_C_sf"/>
</dbReference>
<dbReference type="EMBL" id="BMZG01000004">
    <property type="protein sequence ID" value="GHA70163.1"/>
    <property type="molecule type" value="Genomic_DNA"/>
</dbReference>
<dbReference type="Proteomes" id="UP000614287">
    <property type="component" value="Unassembled WGS sequence"/>
</dbReference>
<evidence type="ECO:0000313" key="15">
    <source>
        <dbReference type="Proteomes" id="UP000614287"/>
    </source>
</evidence>
<dbReference type="AlphaFoldDB" id="A0A8J3CMF3"/>
<dbReference type="SMART" id="SM00388">
    <property type="entry name" value="HisKA"/>
    <property type="match status" value="1"/>
</dbReference>
<reference evidence="14" key="1">
    <citation type="journal article" date="2014" name="Int. J. Syst. Evol. Microbiol.">
        <title>Complete genome sequence of Corynebacterium casei LMG S-19264T (=DSM 44701T), isolated from a smear-ripened cheese.</title>
        <authorList>
            <consortium name="US DOE Joint Genome Institute (JGI-PGF)"/>
            <person name="Walter F."/>
            <person name="Albersmeier A."/>
            <person name="Kalinowski J."/>
            <person name="Ruckert C."/>
        </authorList>
    </citation>
    <scope>NUCLEOTIDE SEQUENCE</scope>
    <source>
        <strain evidence="14">KCTC 32501</strain>
    </source>
</reference>
<feature type="transmembrane region" description="Helical" evidence="11">
    <location>
        <begin position="12"/>
        <end position="33"/>
    </location>
</feature>
<evidence type="ECO:0000256" key="1">
    <source>
        <dbReference type="ARBA" id="ARBA00000085"/>
    </source>
</evidence>
<keyword evidence="10 11" id="KW-0472">Membrane</keyword>
<keyword evidence="5" id="KW-0808">Transferase</keyword>
<feature type="transmembrane region" description="Helical" evidence="11">
    <location>
        <begin position="178"/>
        <end position="197"/>
    </location>
</feature>
<dbReference type="Pfam" id="PF00512">
    <property type="entry name" value="HisKA"/>
    <property type="match status" value="1"/>
</dbReference>
<organism evidence="14 15">
    <name type="scientific">Formosimonas limnophila</name>
    <dbReference type="NCBI Taxonomy" id="1384487"/>
    <lineage>
        <taxon>Bacteria</taxon>
        <taxon>Pseudomonadati</taxon>
        <taxon>Pseudomonadota</taxon>
        <taxon>Betaproteobacteria</taxon>
        <taxon>Burkholderiales</taxon>
        <taxon>Burkholderiaceae</taxon>
        <taxon>Formosimonas</taxon>
    </lineage>
</organism>
<evidence type="ECO:0000313" key="14">
    <source>
        <dbReference type="EMBL" id="GHA70163.1"/>
    </source>
</evidence>
<dbReference type="SUPFAM" id="SSF55874">
    <property type="entry name" value="ATPase domain of HSP90 chaperone/DNA topoisomerase II/histidine kinase"/>
    <property type="match status" value="1"/>
</dbReference>
<gene>
    <name evidence="14" type="ORF">GCM10009007_08550</name>
</gene>
<dbReference type="Pfam" id="PF08521">
    <property type="entry name" value="2CSK_N"/>
    <property type="match status" value="1"/>
</dbReference>
<proteinExistence type="predicted"/>
<dbReference type="InterPro" id="IPR005467">
    <property type="entry name" value="His_kinase_dom"/>
</dbReference>
<accession>A0A8J3CMF3</accession>
<keyword evidence="4" id="KW-0597">Phosphoprotein</keyword>
<evidence type="ECO:0000256" key="8">
    <source>
        <dbReference type="ARBA" id="ARBA00022989"/>
    </source>
</evidence>
<sequence length="478" mass="53745">MALTKQKSLFGQILLWMMIPLTVLWPLSFLVSYNLGRNIADAPFDQGLKNSVLNLSQQLQSSYSERSLSSWGLSVPSSDEQDHVYYQVAVVDAETIVGTVSMPEPPSDMVLNRVQLYDAVMYEEPVKVAYMWVDLAGQSLLNSRFKEHPIVLIQVAESLHKRETLARQILQGVTLPQLIFLPIAVMLIWFGLFRGLLRLNQLQHQMSQRDSQDLSDLSTEDTPEELQPLVHGFNHVLSRLRRHIALQKRFLTDTAHQIKTPLAGLKTHAEYALATQDEADRNHSLKQIVASSERTARLVNQLIALSRTEHLAEERLDLSPMDLASIAREQTVYAADRALQKGLYIALEVPDTPVWVFAHAIMFGELIKNLVDNAIFYTNSLVIVRVLFDEERAHLYVLDDGPGIALEERENVFEPFHSILGANGNGSGLGLAIVRQIAQMHHAVIDVSDNNELRGEQVGAVFHVSLPRQIVRSDESSE</sequence>
<comment type="catalytic activity">
    <reaction evidence="1">
        <text>ATP + protein L-histidine = ADP + protein N-phospho-L-histidine.</text>
        <dbReference type="EC" id="2.7.13.3"/>
    </reaction>
</comment>
<keyword evidence="15" id="KW-1185">Reference proteome</keyword>
<dbReference type="EC" id="2.7.13.3" evidence="3"/>
<protein>
    <recommendedName>
        <fullName evidence="3">histidine kinase</fullName>
        <ecNumber evidence="3">2.7.13.3</ecNumber>
    </recommendedName>
</protein>
<keyword evidence="6 11" id="KW-0812">Transmembrane</keyword>
<dbReference type="SUPFAM" id="SSF47384">
    <property type="entry name" value="Homodimeric domain of signal transducing histidine kinase"/>
    <property type="match status" value="1"/>
</dbReference>
<dbReference type="PANTHER" id="PTHR45436:SF1">
    <property type="entry name" value="SENSOR PROTEIN QSEC"/>
    <property type="match status" value="1"/>
</dbReference>
<dbReference type="PRINTS" id="PR00344">
    <property type="entry name" value="BCTRLSENSOR"/>
</dbReference>
<comment type="subcellular location">
    <subcellularLocation>
        <location evidence="2">Membrane</location>
    </subcellularLocation>
</comment>
<evidence type="ECO:0000256" key="9">
    <source>
        <dbReference type="ARBA" id="ARBA00023012"/>
    </source>
</evidence>
<dbReference type="InterPro" id="IPR003594">
    <property type="entry name" value="HATPase_dom"/>
</dbReference>
<evidence type="ECO:0000256" key="6">
    <source>
        <dbReference type="ARBA" id="ARBA00022692"/>
    </source>
</evidence>
<keyword evidence="8 11" id="KW-1133">Transmembrane helix</keyword>
<dbReference type="PROSITE" id="PS50109">
    <property type="entry name" value="HIS_KIN"/>
    <property type="match status" value="1"/>
</dbReference>
<name>A0A8J3CMF3_9BURK</name>
<dbReference type="RefSeq" id="WP_189492138.1">
    <property type="nucleotide sequence ID" value="NZ_BMZG01000004.1"/>
</dbReference>
<dbReference type="InterPro" id="IPR003661">
    <property type="entry name" value="HisK_dim/P_dom"/>
</dbReference>
<evidence type="ECO:0000259" key="13">
    <source>
        <dbReference type="PROSITE" id="PS50885"/>
    </source>
</evidence>
<keyword evidence="7 14" id="KW-0418">Kinase</keyword>
<dbReference type="InterPro" id="IPR013727">
    <property type="entry name" value="2CSK_N"/>
</dbReference>
<reference evidence="14" key="2">
    <citation type="submission" date="2020-09" db="EMBL/GenBank/DDBJ databases">
        <authorList>
            <person name="Sun Q."/>
            <person name="Kim S."/>
        </authorList>
    </citation>
    <scope>NUCLEOTIDE SEQUENCE</scope>
    <source>
        <strain evidence="14">KCTC 32501</strain>
    </source>
</reference>
<dbReference type="SMART" id="SM00387">
    <property type="entry name" value="HATPase_c"/>
    <property type="match status" value="1"/>
</dbReference>
<dbReference type="InterPro" id="IPR050428">
    <property type="entry name" value="TCS_sensor_his_kinase"/>
</dbReference>
<evidence type="ECO:0000256" key="2">
    <source>
        <dbReference type="ARBA" id="ARBA00004370"/>
    </source>
</evidence>
<dbReference type="PROSITE" id="PS50885">
    <property type="entry name" value="HAMP"/>
    <property type="match status" value="1"/>
</dbReference>
<dbReference type="GO" id="GO:0000155">
    <property type="term" value="F:phosphorelay sensor kinase activity"/>
    <property type="evidence" value="ECO:0007669"/>
    <property type="project" value="InterPro"/>
</dbReference>
<dbReference type="InterPro" id="IPR036097">
    <property type="entry name" value="HisK_dim/P_sf"/>
</dbReference>
<evidence type="ECO:0000256" key="10">
    <source>
        <dbReference type="ARBA" id="ARBA00023136"/>
    </source>
</evidence>
<dbReference type="InterPro" id="IPR003660">
    <property type="entry name" value="HAMP_dom"/>
</dbReference>
<evidence type="ECO:0000256" key="11">
    <source>
        <dbReference type="SAM" id="Phobius"/>
    </source>
</evidence>
<dbReference type="InterPro" id="IPR004358">
    <property type="entry name" value="Sig_transdc_His_kin-like_C"/>
</dbReference>
<dbReference type="Pfam" id="PF02518">
    <property type="entry name" value="HATPase_c"/>
    <property type="match status" value="1"/>
</dbReference>
<dbReference type="Gene3D" id="3.30.565.10">
    <property type="entry name" value="Histidine kinase-like ATPase, C-terminal domain"/>
    <property type="match status" value="1"/>
</dbReference>